<dbReference type="Pfam" id="PF08367">
    <property type="entry name" value="M16C_assoc"/>
    <property type="match status" value="1"/>
</dbReference>
<dbReference type="InterPro" id="IPR011765">
    <property type="entry name" value="Pept_M16_N"/>
</dbReference>
<dbReference type="OrthoDB" id="10250783at2759"/>
<keyword evidence="17" id="KW-1185">Reference proteome</keyword>
<protein>
    <recommendedName>
        <fullName evidence="6">Presequence protease, mitochondrial</fullName>
    </recommendedName>
    <alternativeName>
        <fullName evidence="13">Pitrilysin metalloproteinase</fullName>
    </alternativeName>
</protein>
<evidence type="ECO:0000256" key="8">
    <source>
        <dbReference type="ARBA" id="ARBA00022723"/>
    </source>
</evidence>
<comment type="cofactor">
    <cofactor evidence="1">
        <name>Zn(2+)</name>
        <dbReference type="ChEBI" id="CHEBI:29105"/>
    </cofactor>
</comment>
<dbReference type="eggNOG" id="KOG2019">
    <property type="taxonomic scope" value="Eukaryota"/>
</dbReference>
<dbReference type="GO" id="GO:0004222">
    <property type="term" value="F:metalloendopeptidase activity"/>
    <property type="evidence" value="ECO:0007669"/>
    <property type="project" value="EnsemblFungi"/>
</dbReference>
<keyword evidence="12" id="KW-0496">Mitochondrion</keyword>
<evidence type="ECO:0000256" key="5">
    <source>
        <dbReference type="ARBA" id="ARBA00011853"/>
    </source>
</evidence>
<dbReference type="GO" id="GO:0034982">
    <property type="term" value="P:mitochondrial protein processing"/>
    <property type="evidence" value="ECO:0007669"/>
    <property type="project" value="EnsemblFungi"/>
</dbReference>
<dbReference type="GO" id="GO:0051603">
    <property type="term" value="P:proteolysis involved in protein catabolic process"/>
    <property type="evidence" value="ECO:0007669"/>
    <property type="project" value="EnsemblFungi"/>
</dbReference>
<dbReference type="InterPro" id="IPR007863">
    <property type="entry name" value="Peptidase_M16_C"/>
</dbReference>
<dbReference type="GO" id="GO:0008270">
    <property type="term" value="F:zinc ion binding"/>
    <property type="evidence" value="ECO:0007669"/>
    <property type="project" value="EnsemblFungi"/>
</dbReference>
<evidence type="ECO:0000256" key="2">
    <source>
        <dbReference type="ARBA" id="ARBA00004305"/>
    </source>
</evidence>
<feature type="domain" description="Peptidase M16C associated" evidence="15">
    <location>
        <begin position="477"/>
        <end position="723"/>
    </location>
</feature>
<evidence type="ECO:0000256" key="11">
    <source>
        <dbReference type="ARBA" id="ARBA00023049"/>
    </source>
</evidence>
<name>H2AVS7_KAZAF</name>
<gene>
    <name evidence="16" type="primary">KAFR0E03250</name>
    <name evidence="16" type="ORF">KAFR_0E03250</name>
</gene>
<comment type="similarity">
    <text evidence="4">Belongs to the peptidase M16 family. PreP subfamily.</text>
</comment>
<evidence type="ECO:0000256" key="10">
    <source>
        <dbReference type="ARBA" id="ARBA00022833"/>
    </source>
</evidence>
<dbReference type="RefSeq" id="XP_003957612.1">
    <property type="nucleotide sequence ID" value="XM_003957563.1"/>
</dbReference>
<dbReference type="EMBL" id="HE650825">
    <property type="protein sequence ID" value="CCF58477.1"/>
    <property type="molecule type" value="Genomic_DNA"/>
</dbReference>
<evidence type="ECO:0000256" key="7">
    <source>
        <dbReference type="ARBA" id="ARBA00022670"/>
    </source>
</evidence>
<dbReference type="FunCoup" id="H2AVS7">
    <property type="interactions" value="721"/>
</dbReference>
<keyword evidence="11" id="KW-0482">Metalloprotease</keyword>
<dbReference type="GO" id="GO:0005758">
    <property type="term" value="C:mitochondrial intermembrane space"/>
    <property type="evidence" value="ECO:0007669"/>
    <property type="project" value="UniProtKB-SubCell"/>
</dbReference>
<evidence type="ECO:0000256" key="1">
    <source>
        <dbReference type="ARBA" id="ARBA00001947"/>
    </source>
</evidence>
<dbReference type="SMART" id="SM01264">
    <property type="entry name" value="M16C_associated"/>
    <property type="match status" value="1"/>
</dbReference>
<dbReference type="FunFam" id="3.30.830.10:FF:000009">
    <property type="entry name" value="Presequence protease, mitochondrial"/>
    <property type="match status" value="1"/>
</dbReference>
<keyword evidence="8" id="KW-0479">Metal-binding</keyword>
<keyword evidence="9" id="KW-0378">Hydrolase</keyword>
<evidence type="ECO:0000256" key="14">
    <source>
        <dbReference type="ARBA" id="ARBA00045897"/>
    </source>
</evidence>
<dbReference type="GO" id="GO:0005759">
    <property type="term" value="C:mitochondrial matrix"/>
    <property type="evidence" value="ECO:0007669"/>
    <property type="project" value="UniProtKB-SubCell"/>
</dbReference>
<dbReference type="KEGG" id="kaf:KAFR_0E03250"/>
<dbReference type="Gene3D" id="3.30.830.10">
    <property type="entry name" value="Metalloenzyme, LuxS/M16 peptidase-like"/>
    <property type="match status" value="4"/>
</dbReference>
<dbReference type="InParanoid" id="H2AVS7"/>
<comment type="subunit">
    <text evidence="5">Monomer and homodimer; homodimerization is induced by binding of the substrate.</text>
</comment>
<evidence type="ECO:0000313" key="17">
    <source>
        <dbReference type="Proteomes" id="UP000005220"/>
    </source>
</evidence>
<dbReference type="InterPro" id="IPR055130">
    <property type="entry name" value="PreP_C"/>
</dbReference>
<dbReference type="STRING" id="1071382.H2AVS7"/>
<proteinExistence type="inferred from homology"/>
<dbReference type="PANTHER" id="PTHR43016:SF13">
    <property type="entry name" value="PRESEQUENCE PROTEASE, MITOCHONDRIAL"/>
    <property type="match status" value="1"/>
</dbReference>
<dbReference type="InterPro" id="IPR011249">
    <property type="entry name" value="Metalloenz_LuxS/M16"/>
</dbReference>
<dbReference type="Proteomes" id="UP000005220">
    <property type="component" value="Chromosome 5"/>
</dbReference>
<evidence type="ECO:0000256" key="6">
    <source>
        <dbReference type="ARBA" id="ARBA00020167"/>
    </source>
</evidence>
<dbReference type="HOGENOM" id="CLU_009165_0_0_1"/>
<keyword evidence="7" id="KW-0645">Protease</keyword>
<dbReference type="Pfam" id="PF00675">
    <property type="entry name" value="Peptidase_M16"/>
    <property type="match status" value="1"/>
</dbReference>
<dbReference type="FunFam" id="3.30.830.10:FF:000011">
    <property type="entry name" value="Presequence protease, mitochondrial"/>
    <property type="match status" value="1"/>
</dbReference>
<dbReference type="MEROPS" id="M16.013"/>
<dbReference type="PANTHER" id="PTHR43016">
    <property type="entry name" value="PRESEQUENCE PROTEASE"/>
    <property type="match status" value="1"/>
</dbReference>
<dbReference type="InterPro" id="IPR013578">
    <property type="entry name" value="Peptidase_M16C_assoc"/>
</dbReference>
<dbReference type="Pfam" id="PF05193">
    <property type="entry name" value="Peptidase_M16_C"/>
    <property type="match status" value="1"/>
</dbReference>
<evidence type="ECO:0000256" key="3">
    <source>
        <dbReference type="ARBA" id="ARBA00004569"/>
    </source>
</evidence>
<keyword evidence="10" id="KW-0862">Zinc</keyword>
<evidence type="ECO:0000256" key="13">
    <source>
        <dbReference type="ARBA" id="ARBA00034552"/>
    </source>
</evidence>
<dbReference type="GO" id="GO:0004176">
    <property type="term" value="F:ATP-dependent peptidase activity"/>
    <property type="evidence" value="ECO:0007669"/>
    <property type="project" value="EnsemblFungi"/>
</dbReference>
<dbReference type="SUPFAM" id="SSF63411">
    <property type="entry name" value="LuxS/MPP-like metallohydrolase"/>
    <property type="match status" value="4"/>
</dbReference>
<evidence type="ECO:0000259" key="15">
    <source>
        <dbReference type="SMART" id="SM01264"/>
    </source>
</evidence>
<evidence type="ECO:0000313" key="16">
    <source>
        <dbReference type="EMBL" id="CCF58477.1"/>
    </source>
</evidence>
<evidence type="ECO:0000256" key="9">
    <source>
        <dbReference type="ARBA" id="ARBA00022801"/>
    </source>
</evidence>
<dbReference type="GeneID" id="13883214"/>
<dbReference type="Pfam" id="PF22516">
    <property type="entry name" value="PreP_C"/>
    <property type="match status" value="1"/>
</dbReference>
<evidence type="ECO:0000256" key="4">
    <source>
        <dbReference type="ARBA" id="ARBA00007575"/>
    </source>
</evidence>
<comment type="function">
    <text evidence="14">Degrades mitochondrial transit peptides after their cleavage in the intermembrane space or in the matrix, and presequence peptides; clearance of these peptides is required to keep the presequence processing machinery running. Preferentially cleaves the N-terminal side of paired basic amino acid residues. Also degrades other unstructured peptides. May function as an ATP-dependent peptidase as opposed to a metalloendopeptidase.</text>
</comment>
<organism evidence="16 17">
    <name type="scientific">Kazachstania africana (strain ATCC 22294 / BCRC 22015 / CBS 2517 / CECT 1963 / NBRC 1671 / NRRL Y-8276)</name>
    <name type="common">Yeast</name>
    <name type="synonym">Kluyveromyces africanus</name>
    <dbReference type="NCBI Taxonomy" id="1071382"/>
    <lineage>
        <taxon>Eukaryota</taxon>
        <taxon>Fungi</taxon>
        <taxon>Dikarya</taxon>
        <taxon>Ascomycota</taxon>
        <taxon>Saccharomycotina</taxon>
        <taxon>Saccharomycetes</taxon>
        <taxon>Saccharomycetales</taxon>
        <taxon>Saccharomycetaceae</taxon>
        <taxon>Kazachstania</taxon>
    </lineage>
</organism>
<dbReference type="AlphaFoldDB" id="H2AVS7"/>
<evidence type="ECO:0000256" key="12">
    <source>
        <dbReference type="ARBA" id="ARBA00023128"/>
    </source>
</evidence>
<reference evidence="16 17" key="1">
    <citation type="journal article" date="2011" name="Proc. Natl. Acad. Sci. U.S.A.">
        <title>Evolutionary erosion of yeast sex chromosomes by mating-type switching accidents.</title>
        <authorList>
            <person name="Gordon J.L."/>
            <person name="Armisen D."/>
            <person name="Proux-Wera E."/>
            <person name="Oheigeartaigh S.S."/>
            <person name="Byrne K.P."/>
            <person name="Wolfe K.H."/>
        </authorList>
    </citation>
    <scope>NUCLEOTIDE SEQUENCE [LARGE SCALE GENOMIC DNA]</scope>
    <source>
        <strain evidence="17">ATCC 22294 / BCRC 22015 / CBS 2517 / CECT 1963 / NBRC 1671 / NRRL Y-8276</strain>
    </source>
</reference>
<accession>H2AVS7</accession>
<comment type="subcellular location">
    <subcellularLocation>
        <location evidence="3">Mitochondrion intermembrane space</location>
    </subcellularLocation>
    <subcellularLocation>
        <location evidence="2">Mitochondrion matrix</location>
    </subcellularLocation>
</comment>
<sequence length="984" mass="111406">MLRCRRMASTYSRSASLQKYLVGQVIHGYEVCRVQPVPDLKLLAVDLRHAGTGSQHLHIDRNDSNNVFCIGFKTNAPDSTGVPHILEHTTLCGSQRYPVHDPFFKMLNRSVANFMNAMTGPDYTFFPFATTNSKDFNNLIEIYLDSTLNPLLTEEDFYQEGWRLEHNNVDDPSSALLFKGVVYNEMKGQVSNNDYFFYNKFQENICPSLQNSGGDPKFITDLAHQDLVDFHARNYHPSNAVTFSYGNLPLNGTLSKLDEFFTGFGKRSSSQGLSSPISLHNDIEVIESGQSDPMLPPEKQVKTSMTWICGPSNDLYNSFLLRIFSNLLLDGQSSVFYKKLIESGLAYEFSVNSGAESMGSKNLLTIGVQGADDINTFRSIVTDTFQGLLKYDFENSKVQAIIHQLELNKKDHKPDFGLQLLYSILPGWLNKTDPIELLKFDELLTNFKEDWRNNGSKIFHDLISKYILKKPCFKFTMTSKAQFNESLKIEEAERLAGKTGNLDETDKKTIFERNLILKDKQSKTEDLSCLPSLKISDIPKIGTFYPLNLDVTNRFMTRLTDTNGISYLRGKKELNNILPFELYQFLPLFADSLTSVGTSMEPFHKIEDEIKLSTGGISYSANVISSPTSLHPRLTFNFSGWSLNSKTDHIPRLWSKLLVETDFRQNKENLRILVKMLASSNLSTVSDSGHSFAKGYAAAQFNVTKAIDESLNGIKQLQLIMKLNKIVEENDDELFEKEMIEPLERIQKLITNNSNLKYFLISDSTSKLNEIKEEIIQKFEINLSKKVDLTTDKIQNYPLLPSYPHTLLSFPFQTYHTSRSLPIDIPYTHAETAALQILTNVMTSTYLHKEIREKNGAYGGGAAYDAVNGTLNYYSYRDPNPLASLDIFKAPTGNITVESVNEAKLRVFQDIDAPVSIRNEGIWNFDNDITDSMRQTRRLALLDVTKQDVDNALEKYILNDSNAVDVVLGPKTDEMNAGWNVIDI</sequence>